<dbReference type="PANTHER" id="PTHR10003">
    <property type="entry name" value="SUPEROXIDE DISMUTASE CU-ZN -RELATED"/>
    <property type="match status" value="1"/>
</dbReference>
<evidence type="ECO:0000256" key="5">
    <source>
        <dbReference type="ARBA" id="ARBA00022723"/>
    </source>
</evidence>
<comment type="similarity">
    <text evidence="3">Belongs to the Cu-Zn superoxide dismutase family.</text>
</comment>
<evidence type="ECO:0000256" key="3">
    <source>
        <dbReference type="ARBA" id="ARBA00010457"/>
    </source>
</evidence>
<keyword evidence="10" id="KW-1015">Disulfide bond</keyword>
<evidence type="ECO:0000256" key="10">
    <source>
        <dbReference type="ARBA" id="ARBA00023157"/>
    </source>
</evidence>
<evidence type="ECO:0000256" key="1">
    <source>
        <dbReference type="ARBA" id="ARBA00001935"/>
    </source>
</evidence>
<evidence type="ECO:0000256" key="11">
    <source>
        <dbReference type="ARBA" id="ARBA00049204"/>
    </source>
</evidence>
<keyword evidence="5" id="KW-0479">Metal-binding</keyword>
<dbReference type="SUPFAM" id="SSF49329">
    <property type="entry name" value="Cu,Zn superoxide dismutase-like"/>
    <property type="match status" value="1"/>
</dbReference>
<dbReference type="EMBL" id="GEDV01009697">
    <property type="protein sequence ID" value="JAP78860.1"/>
    <property type="molecule type" value="Transcribed_RNA"/>
</dbReference>
<feature type="compositionally biased region" description="Basic and acidic residues" evidence="12">
    <location>
        <begin position="187"/>
        <end position="201"/>
    </location>
</feature>
<dbReference type="PRINTS" id="PR00068">
    <property type="entry name" value="CUZNDISMTASE"/>
</dbReference>
<protein>
    <recommendedName>
        <fullName evidence="4">superoxide dismutase</fullName>
        <ecNumber evidence="4">1.15.1.1</ecNumber>
    </recommendedName>
</protein>
<dbReference type="GO" id="GO:0005507">
    <property type="term" value="F:copper ion binding"/>
    <property type="evidence" value="ECO:0007669"/>
    <property type="project" value="InterPro"/>
</dbReference>
<keyword evidence="6" id="KW-0862">Zinc</keyword>
<keyword evidence="7" id="KW-0049">Antioxidant</keyword>
<keyword evidence="8" id="KW-0560">Oxidoreductase</keyword>
<dbReference type="CDD" id="cd00305">
    <property type="entry name" value="Cu-Zn_Superoxide_Dismutase"/>
    <property type="match status" value="1"/>
</dbReference>
<evidence type="ECO:0000313" key="15">
    <source>
        <dbReference type="EMBL" id="JAP78860.1"/>
    </source>
</evidence>
<feature type="compositionally biased region" description="Basic residues" evidence="12">
    <location>
        <begin position="153"/>
        <end position="168"/>
    </location>
</feature>
<dbReference type="InterPro" id="IPR001424">
    <property type="entry name" value="SOD_Cu_Zn_dom"/>
</dbReference>
<dbReference type="FunFam" id="2.60.40.200:FF:000003">
    <property type="entry name" value="Superoxide dismutase [Cu-Zn], chloroplastic"/>
    <property type="match status" value="1"/>
</dbReference>
<dbReference type="Gene3D" id="2.60.40.200">
    <property type="entry name" value="Superoxide dismutase, copper/zinc binding domain"/>
    <property type="match status" value="1"/>
</dbReference>
<feature type="region of interest" description="Disordered" evidence="12">
    <location>
        <begin position="149"/>
        <end position="250"/>
    </location>
</feature>
<feature type="signal peptide" evidence="13">
    <location>
        <begin position="1"/>
        <end position="24"/>
    </location>
</feature>
<evidence type="ECO:0000256" key="2">
    <source>
        <dbReference type="ARBA" id="ARBA00001947"/>
    </source>
</evidence>
<evidence type="ECO:0000256" key="6">
    <source>
        <dbReference type="ARBA" id="ARBA00022833"/>
    </source>
</evidence>
<evidence type="ECO:0000256" key="12">
    <source>
        <dbReference type="SAM" id="MobiDB-lite"/>
    </source>
</evidence>
<name>A0A131YK94_RHIAP</name>
<feature type="chain" id="PRO_5007285367" description="superoxide dismutase" evidence="13">
    <location>
        <begin position="25"/>
        <end position="484"/>
    </location>
</feature>
<accession>A0A131YK94</accession>
<sequence>MNPRTSGIALGVLTVALFLTETTGVPTEPSVATSEPCPVPQCSGPKCRGTKLGPNGCQVCDCDGPEQCPVVQCAPGCIAEESAPEGRCPTCVCNAAPTYSNRAVDVPCFTPLLREALRRLAEVEEQLHQLRHLTQENGMRLHRLLPPVEHQPHQHPHLHQPHPHHQPHHPAPPHAATATDDDSADDGGERGVDKSSKERKLGRVQSNTLESRLHGEDYDSDEGGGSEQGGSEPSHNQRHGHHQHRGRAPGLHHDSEAAVHQGPRHRPHNGLPQREEAKQLNLSATQYDFAICKLQPNTAIAKELQQPVSGLISLWQQKGGRDLNVHVHVMGLKVNESARDHRAFMHGMHVHQLGNLSDSCQSTGPHFNPTDTTHGDRRSTVRHVGDFGNIACDKHGESNVIFTDTVASLTGPHSIVGRSINIHARMDDLGRNPDNPASVSSGDSGPRVACCIIEKVDKLPQLSSKAARRILRDIMQPFSDFESE</sequence>
<keyword evidence="13" id="KW-0732">Signal</keyword>
<evidence type="ECO:0000259" key="14">
    <source>
        <dbReference type="Pfam" id="PF00080"/>
    </source>
</evidence>
<evidence type="ECO:0000256" key="7">
    <source>
        <dbReference type="ARBA" id="ARBA00022862"/>
    </source>
</evidence>
<proteinExistence type="inferred from homology"/>
<comment type="cofactor">
    <cofactor evidence="1">
        <name>Cu cation</name>
        <dbReference type="ChEBI" id="CHEBI:23378"/>
    </cofactor>
</comment>
<dbReference type="InterPro" id="IPR036423">
    <property type="entry name" value="SOD-like_Cu/Zn_dom_sf"/>
</dbReference>
<dbReference type="GO" id="GO:0004784">
    <property type="term" value="F:superoxide dismutase activity"/>
    <property type="evidence" value="ECO:0007669"/>
    <property type="project" value="UniProtKB-EC"/>
</dbReference>
<organism evidence="15">
    <name type="scientific">Rhipicephalus appendiculatus</name>
    <name type="common">Brown ear tick</name>
    <dbReference type="NCBI Taxonomy" id="34631"/>
    <lineage>
        <taxon>Eukaryota</taxon>
        <taxon>Metazoa</taxon>
        <taxon>Ecdysozoa</taxon>
        <taxon>Arthropoda</taxon>
        <taxon>Chelicerata</taxon>
        <taxon>Arachnida</taxon>
        <taxon>Acari</taxon>
        <taxon>Parasitiformes</taxon>
        <taxon>Ixodida</taxon>
        <taxon>Ixodoidea</taxon>
        <taxon>Ixodidae</taxon>
        <taxon>Rhipicephalinae</taxon>
        <taxon>Rhipicephalus</taxon>
        <taxon>Rhipicephalus</taxon>
    </lineage>
</organism>
<evidence type="ECO:0000256" key="4">
    <source>
        <dbReference type="ARBA" id="ARBA00012682"/>
    </source>
</evidence>
<dbReference type="InterPro" id="IPR024134">
    <property type="entry name" value="SOD_Cu/Zn_/chaperone"/>
</dbReference>
<evidence type="ECO:0000256" key="13">
    <source>
        <dbReference type="SAM" id="SignalP"/>
    </source>
</evidence>
<reference evidence="15" key="1">
    <citation type="journal article" date="2016" name="Ticks Tick Borne Dis.">
        <title>De novo assembly and annotation of the salivary gland transcriptome of Rhipicephalus appendiculatus male and female ticks during blood feeding.</title>
        <authorList>
            <person name="de Castro M.H."/>
            <person name="de Klerk D."/>
            <person name="Pienaar R."/>
            <person name="Latif A.A."/>
            <person name="Rees D.J."/>
            <person name="Mans B.J."/>
        </authorList>
    </citation>
    <scope>NUCLEOTIDE SEQUENCE</scope>
    <source>
        <tissue evidence="15">Salivary glands</tissue>
    </source>
</reference>
<feature type="domain" description="Superoxide dismutase copper/zinc binding" evidence="14">
    <location>
        <begin position="308"/>
        <end position="453"/>
    </location>
</feature>
<evidence type="ECO:0000256" key="8">
    <source>
        <dbReference type="ARBA" id="ARBA00023002"/>
    </source>
</evidence>
<dbReference type="AlphaFoldDB" id="A0A131YK94"/>
<dbReference type="InterPro" id="IPR018152">
    <property type="entry name" value="SOD_Cu/Zn_BS"/>
</dbReference>
<dbReference type="Pfam" id="PF00080">
    <property type="entry name" value="Sod_Cu"/>
    <property type="match status" value="1"/>
</dbReference>
<evidence type="ECO:0000256" key="9">
    <source>
        <dbReference type="ARBA" id="ARBA00023008"/>
    </source>
</evidence>
<comment type="cofactor">
    <cofactor evidence="2">
        <name>Zn(2+)</name>
        <dbReference type="ChEBI" id="CHEBI:29105"/>
    </cofactor>
</comment>
<keyword evidence="9" id="KW-0186">Copper</keyword>
<feature type="compositionally biased region" description="Basic residues" evidence="12">
    <location>
        <begin position="236"/>
        <end position="247"/>
    </location>
</feature>
<dbReference type="PROSITE" id="PS00332">
    <property type="entry name" value="SOD_CU_ZN_2"/>
    <property type="match status" value="1"/>
</dbReference>
<comment type="catalytic activity">
    <reaction evidence="11">
        <text>2 superoxide + 2 H(+) = H2O2 + O2</text>
        <dbReference type="Rhea" id="RHEA:20696"/>
        <dbReference type="ChEBI" id="CHEBI:15378"/>
        <dbReference type="ChEBI" id="CHEBI:15379"/>
        <dbReference type="ChEBI" id="CHEBI:16240"/>
        <dbReference type="ChEBI" id="CHEBI:18421"/>
        <dbReference type="EC" id="1.15.1.1"/>
    </reaction>
</comment>
<dbReference type="EC" id="1.15.1.1" evidence="4"/>